<keyword evidence="2" id="KW-1185">Reference proteome</keyword>
<reference evidence="1 2" key="1">
    <citation type="journal article" date="2020" name="Nat. Food">
        <title>A phased Vanilla planifolia genome enables genetic improvement of flavour and production.</title>
        <authorList>
            <person name="Hasing T."/>
            <person name="Tang H."/>
            <person name="Brym M."/>
            <person name="Khazi F."/>
            <person name="Huang T."/>
            <person name="Chambers A.H."/>
        </authorList>
    </citation>
    <scope>NUCLEOTIDE SEQUENCE [LARGE SCALE GENOMIC DNA]</scope>
    <source>
        <tissue evidence="1">Leaf</tissue>
    </source>
</reference>
<dbReference type="EMBL" id="JADCNL010000014">
    <property type="protein sequence ID" value="KAG0452991.1"/>
    <property type="molecule type" value="Genomic_DNA"/>
</dbReference>
<dbReference type="InterPro" id="IPR036770">
    <property type="entry name" value="Ankyrin_rpt-contain_sf"/>
</dbReference>
<accession>A0A835PFS7</accession>
<evidence type="ECO:0000313" key="2">
    <source>
        <dbReference type="Proteomes" id="UP000636800"/>
    </source>
</evidence>
<proteinExistence type="predicted"/>
<dbReference type="AlphaFoldDB" id="A0A835PFS7"/>
<dbReference type="InterPro" id="IPR002110">
    <property type="entry name" value="Ankyrin_rpt"/>
</dbReference>
<dbReference type="Proteomes" id="UP000636800">
    <property type="component" value="Unassembled WGS sequence"/>
</dbReference>
<dbReference type="Pfam" id="PF12796">
    <property type="entry name" value="Ank_2"/>
    <property type="match status" value="1"/>
</dbReference>
<dbReference type="Gene3D" id="1.25.40.20">
    <property type="entry name" value="Ankyrin repeat-containing domain"/>
    <property type="match status" value="1"/>
</dbReference>
<dbReference type="SUPFAM" id="SSF48403">
    <property type="entry name" value="Ankyrin repeat"/>
    <property type="match status" value="1"/>
</dbReference>
<name>A0A835PFS7_VANPL</name>
<comment type="caution">
    <text evidence="1">The sequence shown here is derived from an EMBL/GenBank/DDBJ whole genome shotgun (WGS) entry which is preliminary data.</text>
</comment>
<organism evidence="1 2">
    <name type="scientific">Vanilla planifolia</name>
    <name type="common">Vanilla</name>
    <dbReference type="NCBI Taxonomy" id="51239"/>
    <lineage>
        <taxon>Eukaryota</taxon>
        <taxon>Viridiplantae</taxon>
        <taxon>Streptophyta</taxon>
        <taxon>Embryophyta</taxon>
        <taxon>Tracheophyta</taxon>
        <taxon>Spermatophyta</taxon>
        <taxon>Magnoliopsida</taxon>
        <taxon>Liliopsida</taxon>
        <taxon>Asparagales</taxon>
        <taxon>Orchidaceae</taxon>
        <taxon>Vanilloideae</taxon>
        <taxon>Vanilleae</taxon>
        <taxon>Vanilla</taxon>
    </lineage>
</organism>
<gene>
    <name evidence="1" type="ORF">HPP92_025655</name>
</gene>
<evidence type="ECO:0000313" key="1">
    <source>
        <dbReference type="EMBL" id="KAG0452991.1"/>
    </source>
</evidence>
<sequence length="121" mass="12954">MHPVTGTVALGISIGAAVMTGQPCHAADAIRHCNCCAVGEKCRCSRLQVTNAASLCLTYMAVKGNNVDIVLVLLKPDSSIVYIEENKGNTPLHIATRKGRPDVSEVFCYTSFIEINNLCCL</sequence>
<protein>
    <submittedName>
        <fullName evidence="1">Uncharacterized protein</fullName>
    </submittedName>
</protein>